<dbReference type="STRING" id="935700.jaqu_12270"/>
<dbReference type="PATRIC" id="fig|935700.4.peg.1274"/>
<organism evidence="2 3">
    <name type="scientific">Jannaschia aquimarina</name>
    <dbReference type="NCBI Taxonomy" id="935700"/>
    <lineage>
        <taxon>Bacteria</taxon>
        <taxon>Pseudomonadati</taxon>
        <taxon>Pseudomonadota</taxon>
        <taxon>Alphaproteobacteria</taxon>
        <taxon>Rhodobacterales</taxon>
        <taxon>Roseobacteraceae</taxon>
        <taxon>Jannaschia</taxon>
    </lineage>
</organism>
<gene>
    <name evidence="2" type="ORF">jaqu_12270</name>
</gene>
<evidence type="ECO:0000313" key="3">
    <source>
        <dbReference type="Proteomes" id="UP000032232"/>
    </source>
</evidence>
<dbReference type="AlphaFoldDB" id="A0A0D1CQH3"/>
<protein>
    <recommendedName>
        <fullName evidence="1">DUF6985 domain-containing protein</fullName>
    </recommendedName>
</protein>
<dbReference type="Proteomes" id="UP000032232">
    <property type="component" value="Unassembled WGS sequence"/>
</dbReference>
<proteinExistence type="predicted"/>
<feature type="domain" description="DUF6985" evidence="1">
    <location>
        <begin position="12"/>
        <end position="137"/>
    </location>
</feature>
<comment type="caution">
    <text evidence="2">The sequence shown here is derived from an EMBL/GenBank/DDBJ whole genome shotgun (WGS) entry which is preliminary data.</text>
</comment>
<dbReference type="RefSeq" id="WP_052500804.1">
    <property type="nucleotide sequence ID" value="NZ_FZPF01000002.1"/>
</dbReference>
<accession>A0A0D1CQH3</accession>
<evidence type="ECO:0000313" key="2">
    <source>
        <dbReference type="EMBL" id="KIT17037.1"/>
    </source>
</evidence>
<reference evidence="2 3" key="1">
    <citation type="submission" date="2015-02" db="EMBL/GenBank/DDBJ databases">
        <title>Genome Sequence of Jannaschia aquimarina DSM28248, a member of the Roseobacter clade.</title>
        <authorList>
            <person name="Voget S."/>
            <person name="Daniel R."/>
        </authorList>
    </citation>
    <scope>NUCLEOTIDE SEQUENCE [LARGE SCALE GENOMIC DNA]</scope>
    <source>
        <strain evidence="2 3">GSW-M26</strain>
    </source>
</reference>
<sequence length="170" mass="19298">MTHRETPVRPPIFGGVEVALLEFEPITDDGRAAFDRFMTLPPEALSTTWRHVYAYYRDYHSAVGGEDWLDAQMGVPAGPEAIWAHVRPRSITVRQDYFKTAWFVSLEADCDWEAEHGLNICWRDGTDLVKVGGYDGHVTNDDAYDDPKLANVIYAASSPEFRIYRDERAG</sequence>
<dbReference type="Pfam" id="PF22481">
    <property type="entry name" value="DUF6985"/>
    <property type="match status" value="1"/>
</dbReference>
<dbReference type="InterPro" id="IPR054254">
    <property type="entry name" value="DUF6985"/>
</dbReference>
<dbReference type="EMBL" id="JYFE01000023">
    <property type="protein sequence ID" value="KIT17037.1"/>
    <property type="molecule type" value="Genomic_DNA"/>
</dbReference>
<dbReference type="OrthoDB" id="6028394at2"/>
<name>A0A0D1CQH3_9RHOB</name>
<evidence type="ECO:0000259" key="1">
    <source>
        <dbReference type="Pfam" id="PF22481"/>
    </source>
</evidence>
<keyword evidence="3" id="KW-1185">Reference proteome</keyword>